<evidence type="ECO:0000313" key="2">
    <source>
        <dbReference type="EMBL" id="EHJ04940.1"/>
    </source>
</evidence>
<protein>
    <submittedName>
        <fullName evidence="2">Uncharacterized protein</fullName>
    </submittedName>
</protein>
<organism evidence="2 3">
    <name type="scientific">Marinobacter manganoxydans MnI7-9</name>
    <dbReference type="NCBI Taxonomy" id="1094979"/>
    <lineage>
        <taxon>Bacteria</taxon>
        <taxon>Pseudomonadati</taxon>
        <taxon>Pseudomonadota</taxon>
        <taxon>Gammaproteobacteria</taxon>
        <taxon>Pseudomonadales</taxon>
        <taxon>Marinobacteraceae</taxon>
        <taxon>Marinobacter</taxon>
    </lineage>
</organism>
<gene>
    <name evidence="2" type="ORF">KYE_09183</name>
</gene>
<evidence type="ECO:0000313" key="3">
    <source>
        <dbReference type="Proteomes" id="UP000003208"/>
    </source>
</evidence>
<evidence type="ECO:0000256" key="1">
    <source>
        <dbReference type="SAM" id="MobiDB-lite"/>
    </source>
</evidence>
<accession>G6YSJ6</accession>
<sequence>MDRETSGDYQISGCKDFDKSKPNCWATSAPGQ</sequence>
<proteinExistence type="predicted"/>
<dbReference type="EMBL" id="AGTR01000032">
    <property type="protein sequence ID" value="EHJ04940.1"/>
    <property type="molecule type" value="Genomic_DNA"/>
</dbReference>
<keyword evidence="3" id="KW-1185">Reference proteome</keyword>
<reference evidence="2 3" key="1">
    <citation type="journal article" date="2012" name="J. Bacteriol.">
        <title>Genome sequence of deep-sea manganese-oxidizing bacterium Marinobacter manganoxydans MnI7-9.</title>
        <authorList>
            <person name="Wang H."/>
            <person name="Li H."/>
            <person name="Shao Z."/>
            <person name="Liao S."/>
            <person name="Johnstone L."/>
            <person name="Rensing C."/>
            <person name="Wang G."/>
        </authorList>
    </citation>
    <scope>NUCLEOTIDE SEQUENCE [LARGE SCALE GENOMIC DNA]</scope>
    <source>
        <strain evidence="2 3">MnI7-9</strain>
    </source>
</reference>
<dbReference type="Proteomes" id="UP000003208">
    <property type="component" value="Unassembled WGS sequence"/>
</dbReference>
<feature type="region of interest" description="Disordered" evidence="1">
    <location>
        <begin position="1"/>
        <end position="32"/>
    </location>
</feature>
<dbReference type="AlphaFoldDB" id="G6YSJ6"/>
<name>G6YSJ6_9GAMM</name>